<gene>
    <name evidence="2" type="ORF">Acr_26g0003320</name>
</gene>
<dbReference type="GO" id="GO:0016787">
    <property type="term" value="F:hydrolase activity"/>
    <property type="evidence" value="ECO:0007669"/>
    <property type="project" value="UniProtKB-KW"/>
</dbReference>
<organism evidence="2 3">
    <name type="scientific">Actinidia rufa</name>
    <dbReference type="NCBI Taxonomy" id="165716"/>
    <lineage>
        <taxon>Eukaryota</taxon>
        <taxon>Viridiplantae</taxon>
        <taxon>Streptophyta</taxon>
        <taxon>Embryophyta</taxon>
        <taxon>Tracheophyta</taxon>
        <taxon>Spermatophyta</taxon>
        <taxon>Magnoliopsida</taxon>
        <taxon>eudicotyledons</taxon>
        <taxon>Gunneridae</taxon>
        <taxon>Pentapetalae</taxon>
        <taxon>asterids</taxon>
        <taxon>Ericales</taxon>
        <taxon>Actinidiaceae</taxon>
        <taxon>Actinidia</taxon>
    </lineage>
</organism>
<keyword evidence="2" id="KW-0378">Hydrolase</keyword>
<feature type="compositionally biased region" description="Polar residues" evidence="1">
    <location>
        <begin position="139"/>
        <end position="155"/>
    </location>
</feature>
<protein>
    <submittedName>
        <fullName evidence="2">Ubiquitin carboxyl-terminal hydrolase-related protein</fullName>
    </submittedName>
</protein>
<name>A0A7J0H1Y8_9ERIC</name>
<reference evidence="2 3" key="1">
    <citation type="submission" date="2019-07" db="EMBL/GenBank/DDBJ databases">
        <title>De Novo Assembly of kiwifruit Actinidia rufa.</title>
        <authorList>
            <person name="Sugita-Konishi S."/>
            <person name="Sato K."/>
            <person name="Mori E."/>
            <person name="Abe Y."/>
            <person name="Kisaki G."/>
            <person name="Hamano K."/>
            <person name="Suezawa K."/>
            <person name="Otani M."/>
            <person name="Fukuda T."/>
            <person name="Manabe T."/>
            <person name="Gomi K."/>
            <person name="Tabuchi M."/>
            <person name="Akimitsu K."/>
            <person name="Kataoka I."/>
        </authorList>
    </citation>
    <scope>NUCLEOTIDE SEQUENCE [LARGE SCALE GENOMIC DNA]</scope>
    <source>
        <strain evidence="3">cv. Fuchu</strain>
    </source>
</reference>
<proteinExistence type="predicted"/>
<evidence type="ECO:0000256" key="1">
    <source>
        <dbReference type="SAM" id="MobiDB-lite"/>
    </source>
</evidence>
<accession>A0A7J0H1Y8</accession>
<keyword evidence="3" id="KW-1185">Reference proteome</keyword>
<dbReference type="OrthoDB" id="10600092at2759"/>
<dbReference type="AlphaFoldDB" id="A0A7J0H1Y8"/>
<feature type="region of interest" description="Disordered" evidence="1">
    <location>
        <begin position="106"/>
        <end position="190"/>
    </location>
</feature>
<sequence>MLISSFQARLEDLAEKYATEKSDAAREAFLAELALDTRKGSGGGRLIISYLLQATGKNELMLHHETAEGVSSPVASNGDHPYSEIAVSRRIEDEAKQKYLAQLHKKAKRTIPEKHSDDDQDETLTQKNGFPNGLECEPVNTTDKAAQRTGNTTAHNHTKVKQGLPNGIPEDFILSNDRRTGRKGRRQKSSAKLLGTNYQTLSSEKKNIEVGQVRVRDGLHGDSILDLGLWLSERVVGIKAIIGNCTQHNLMNMITLQSLMITPPVSWLESYISHNQPQAERKDEDSDR</sequence>
<comment type="caution">
    <text evidence="2">The sequence shown here is derived from an EMBL/GenBank/DDBJ whole genome shotgun (WGS) entry which is preliminary data.</text>
</comment>
<evidence type="ECO:0000313" key="3">
    <source>
        <dbReference type="Proteomes" id="UP000585474"/>
    </source>
</evidence>
<evidence type="ECO:0000313" key="2">
    <source>
        <dbReference type="EMBL" id="GFZ17062.1"/>
    </source>
</evidence>
<dbReference type="EMBL" id="BJWL01000026">
    <property type="protein sequence ID" value="GFZ17062.1"/>
    <property type="molecule type" value="Genomic_DNA"/>
</dbReference>
<feature type="compositionally biased region" description="Basic residues" evidence="1">
    <location>
        <begin position="180"/>
        <end position="189"/>
    </location>
</feature>
<dbReference type="Proteomes" id="UP000585474">
    <property type="component" value="Unassembled WGS sequence"/>
</dbReference>